<evidence type="ECO:0000259" key="4">
    <source>
        <dbReference type="PROSITE" id="PS50158"/>
    </source>
</evidence>
<dbReference type="InterPro" id="IPR054722">
    <property type="entry name" value="PolX-like_BBD"/>
</dbReference>
<dbReference type="InterPro" id="IPR057670">
    <property type="entry name" value="SH3_retrovirus"/>
</dbReference>
<dbReference type="PROSITE" id="PS50994">
    <property type="entry name" value="INTEGRASE"/>
    <property type="match status" value="1"/>
</dbReference>
<dbReference type="PANTHER" id="PTHR47592:SF27">
    <property type="entry name" value="OS08G0421700 PROTEIN"/>
    <property type="match status" value="1"/>
</dbReference>
<evidence type="ECO:0000256" key="1">
    <source>
        <dbReference type="ARBA" id="ARBA00022750"/>
    </source>
</evidence>
<gene>
    <name evidence="6" type="primary">POLX_1454</name>
    <name evidence="6" type="ORF">CK203_052139</name>
</gene>
<dbReference type="SUPFAM" id="SSF56672">
    <property type="entry name" value="DNA/RNA polymerases"/>
    <property type="match status" value="1"/>
</dbReference>
<dbReference type="GO" id="GO:0015074">
    <property type="term" value="P:DNA integration"/>
    <property type="evidence" value="ECO:0007669"/>
    <property type="project" value="InterPro"/>
</dbReference>
<dbReference type="AlphaFoldDB" id="A0A438GHE6"/>
<accession>A0A438GHE6</accession>
<keyword evidence="2" id="KW-0862">Zinc</keyword>
<evidence type="ECO:0000259" key="5">
    <source>
        <dbReference type="PROSITE" id="PS50994"/>
    </source>
</evidence>
<organism evidence="6 7">
    <name type="scientific">Vitis vinifera</name>
    <name type="common">Grape</name>
    <dbReference type="NCBI Taxonomy" id="29760"/>
    <lineage>
        <taxon>Eukaryota</taxon>
        <taxon>Viridiplantae</taxon>
        <taxon>Streptophyta</taxon>
        <taxon>Embryophyta</taxon>
        <taxon>Tracheophyta</taxon>
        <taxon>Spermatophyta</taxon>
        <taxon>Magnoliopsida</taxon>
        <taxon>eudicotyledons</taxon>
        <taxon>Gunneridae</taxon>
        <taxon>Pentapetalae</taxon>
        <taxon>rosids</taxon>
        <taxon>Vitales</taxon>
        <taxon>Vitaceae</taxon>
        <taxon>Viteae</taxon>
        <taxon>Vitis</taxon>
    </lineage>
</organism>
<reference evidence="6 7" key="1">
    <citation type="journal article" date="2018" name="PLoS Genet.">
        <title>Population sequencing reveals clonal diversity and ancestral inbreeding in the grapevine cultivar Chardonnay.</title>
        <authorList>
            <person name="Roach M.J."/>
            <person name="Johnson D.L."/>
            <person name="Bohlmann J."/>
            <person name="van Vuuren H.J."/>
            <person name="Jones S.J."/>
            <person name="Pretorius I.S."/>
            <person name="Schmidt S.A."/>
            <person name="Borneman A.R."/>
        </authorList>
    </citation>
    <scope>NUCLEOTIDE SEQUENCE [LARGE SCALE GENOMIC DNA]</scope>
    <source>
        <strain evidence="7">cv. Chardonnay</strain>
        <tissue evidence="6">Leaf</tissue>
    </source>
</reference>
<dbReference type="PROSITE" id="PS50158">
    <property type="entry name" value="ZF_CCHC"/>
    <property type="match status" value="1"/>
</dbReference>
<dbReference type="Pfam" id="PF00098">
    <property type="entry name" value="zf-CCHC"/>
    <property type="match status" value="1"/>
</dbReference>
<keyword evidence="1" id="KW-0378">Hydrolase</keyword>
<dbReference type="InterPro" id="IPR036875">
    <property type="entry name" value="Znf_CCHC_sf"/>
</dbReference>
<dbReference type="SMART" id="SM00343">
    <property type="entry name" value="ZnF_C2HC"/>
    <property type="match status" value="1"/>
</dbReference>
<dbReference type="InterPro" id="IPR036397">
    <property type="entry name" value="RNaseH_sf"/>
</dbReference>
<keyword evidence="1" id="KW-0645">Protease</keyword>
<dbReference type="InterPro" id="IPR043502">
    <property type="entry name" value="DNA/RNA_pol_sf"/>
</dbReference>
<evidence type="ECO:0000313" key="6">
    <source>
        <dbReference type="EMBL" id="RVW71630.1"/>
    </source>
</evidence>
<feature type="compositionally biased region" description="Low complexity" evidence="3">
    <location>
        <begin position="221"/>
        <end position="241"/>
    </location>
</feature>
<dbReference type="InterPro" id="IPR001584">
    <property type="entry name" value="Integrase_cat-core"/>
</dbReference>
<dbReference type="SUPFAM" id="SSF57756">
    <property type="entry name" value="Retrovirus zinc finger-like domains"/>
    <property type="match status" value="1"/>
</dbReference>
<dbReference type="GO" id="GO:0004190">
    <property type="term" value="F:aspartic-type endopeptidase activity"/>
    <property type="evidence" value="ECO:0007669"/>
    <property type="project" value="UniProtKB-KW"/>
</dbReference>
<dbReference type="EMBL" id="QGNW01000433">
    <property type="protein sequence ID" value="RVW71630.1"/>
    <property type="molecule type" value="Genomic_DNA"/>
</dbReference>
<evidence type="ECO:0000313" key="7">
    <source>
        <dbReference type="Proteomes" id="UP000288805"/>
    </source>
</evidence>
<dbReference type="InterPro" id="IPR012337">
    <property type="entry name" value="RNaseH-like_sf"/>
</dbReference>
<name>A0A438GHE6_VITVI</name>
<dbReference type="Proteomes" id="UP000288805">
    <property type="component" value="Unassembled WGS sequence"/>
</dbReference>
<keyword evidence="2" id="KW-0863">Zinc-finger</keyword>
<dbReference type="SUPFAM" id="SSF53098">
    <property type="entry name" value="Ribonuclease H-like"/>
    <property type="match status" value="1"/>
</dbReference>
<dbReference type="Pfam" id="PF22936">
    <property type="entry name" value="Pol_BBD"/>
    <property type="match status" value="1"/>
</dbReference>
<dbReference type="CDD" id="cd09272">
    <property type="entry name" value="RNase_HI_RT_Ty1"/>
    <property type="match status" value="1"/>
</dbReference>
<feature type="domain" description="CCHC-type" evidence="4">
    <location>
        <begin position="251"/>
        <end position="266"/>
    </location>
</feature>
<dbReference type="Pfam" id="PF25597">
    <property type="entry name" value="SH3_retrovirus"/>
    <property type="match status" value="1"/>
</dbReference>
<keyword evidence="2" id="KW-0479">Metal-binding</keyword>
<dbReference type="Gene3D" id="3.30.420.10">
    <property type="entry name" value="Ribonuclease H-like superfamily/Ribonuclease H"/>
    <property type="match status" value="1"/>
</dbReference>
<evidence type="ECO:0000256" key="3">
    <source>
        <dbReference type="SAM" id="MobiDB-lite"/>
    </source>
</evidence>
<protein>
    <submittedName>
        <fullName evidence="6">Retrovirus-related Pol polyprotein from transposon TNT 1-94</fullName>
    </submittedName>
</protein>
<dbReference type="GO" id="GO:0008270">
    <property type="term" value="F:zinc ion binding"/>
    <property type="evidence" value="ECO:0007669"/>
    <property type="project" value="UniProtKB-KW"/>
</dbReference>
<feature type="region of interest" description="Disordered" evidence="3">
    <location>
        <begin position="595"/>
        <end position="621"/>
    </location>
</feature>
<dbReference type="PANTHER" id="PTHR47592">
    <property type="entry name" value="PBF68 PROTEIN"/>
    <property type="match status" value="1"/>
</dbReference>
<feature type="region of interest" description="Disordered" evidence="3">
    <location>
        <begin position="218"/>
        <end position="242"/>
    </location>
</feature>
<dbReference type="InterPro" id="IPR013103">
    <property type="entry name" value="RVT_2"/>
</dbReference>
<comment type="caution">
    <text evidence="6">The sequence shown here is derived from an EMBL/GenBank/DDBJ whole genome shotgun (WGS) entry which is preliminary data.</text>
</comment>
<dbReference type="Pfam" id="PF14223">
    <property type="entry name" value="Retrotran_gag_2"/>
    <property type="match status" value="1"/>
</dbReference>
<proteinExistence type="predicted"/>
<dbReference type="InterPro" id="IPR001878">
    <property type="entry name" value="Znf_CCHC"/>
</dbReference>
<feature type="compositionally biased region" description="Basic and acidic residues" evidence="3">
    <location>
        <begin position="595"/>
        <end position="605"/>
    </location>
</feature>
<feature type="domain" description="Integrase catalytic" evidence="5">
    <location>
        <begin position="421"/>
        <end position="515"/>
    </location>
</feature>
<dbReference type="GO" id="GO:0003676">
    <property type="term" value="F:nucleic acid binding"/>
    <property type="evidence" value="ECO:0007669"/>
    <property type="project" value="InterPro"/>
</dbReference>
<keyword evidence="1" id="KW-0064">Aspartyl protease</keyword>
<evidence type="ECO:0000256" key="2">
    <source>
        <dbReference type="PROSITE-ProRule" id="PRU00047"/>
    </source>
</evidence>
<dbReference type="Pfam" id="PF07727">
    <property type="entry name" value="RVT_2"/>
    <property type="match status" value="1"/>
</dbReference>
<sequence>MTTESDNVVVTELAPVATPTVAQVPAMPTAVPISVSPGEKPEKFSGLNFKRWQQKMLFYLTTLNLARFLTEDAPKLKEDEHDIQVISAIDAWKHSDFLCRNYVMNGLADSLYNVYSDKKTAKELWESLDRKYKTEDAGAKKFVVGRFLDYKMVDSKTVLLLRNYPLLGKILRITSSTKEREMSIEDLIIRLRIEEDNRRSEKKGAHTLNEAKANFVEHGQSSKAKTNNNKGKGSKLGPKGGISKKPKFQGKCFNCGKQGHKSVDCRLPKKNKPKEANVIDDITKNVSDIDLTAVVSEVNLVGSNPKEWWIDTGATRHVCSDKKMFSTFEPIENGEKVFMGNSATSEIKGQGKVILKMTSGKELTLTNVLYVPEIRKNLVSGSLLNNHGFRLVFESNKFVLSKSGMYVGKGYMSDGMWKLNVLRSDRGGEYESPFVDICAQHGIIHETTAPYSPQSNGVAERKNRTLKEMMNAMLISSSLPQNMWGEAILTANYLLNKVPKKKAEKTPYELWKGRKPSYTYLRMWGCLAKVAVPPPKKVKIGPKTIDCIFIGYAHNSNAYRFLVYESNIPDIHKNTIMESRNASFFEDVFPCKSKEEPSSSKRMLESQDQNEEVEVEPRRSKRVRTEKSFGPDFLTFMLEGEPQTFKEAVNSTEGLMWKEAIKSEIDSILQNHTWELVDLPPGCKPLSSKWIFKRKMKVDGSIDKYKARLVIKGYRQTEGLDYFDTYSPVTRINSIRMVLAIAALRNLEIHQMDVKTAFLNGDLDEEIYMEQPEGFSAPGQEKKVCKLVKSLYGLKQAPKQWHEKFDNVMLSHGFKINECDKCVYVKDTEHGYVIVCLYVDDMLIVGSDDKMITSTKNMLNSRFDMKDMGLADVILGIKIKRTSDELILSQSHYVDKILGKFDKDNSGVARTPVDVTLHLSKNKGESVSQVEYSRVIGSLMYLMSCTRPDIAYAVSKLSRYTSNPGAKHWQGIIRVLKYLRFTRDYGLHYTRYPAVLEGYSDANWISNVKDSKSHSGYVFTLGGAAVSWKSSKQTVIARSTMESEFIALDKCGEEAEWLRHFLEDIPRWSKPVPPICIHCDSQSAIGRAQSNMYNGKSRHIRRRHNTIRQLLSTGVISVDYVKSKDNIADPLTKGLNRELVEKSSRGMGLKPIKE</sequence>